<dbReference type="RefSeq" id="WP_177157528.1">
    <property type="nucleotide sequence ID" value="NZ_JABCJE010000003.1"/>
</dbReference>
<reference evidence="1 2" key="1">
    <citation type="submission" date="2020-04" db="EMBL/GenBank/DDBJ databases">
        <title>Donghicola sp., a member of the Rhodobacteraceae family isolated from mangrove forest in Thailand.</title>
        <authorList>
            <person name="Charoenyingcharoen P."/>
            <person name="Yukphan P."/>
        </authorList>
    </citation>
    <scope>NUCLEOTIDE SEQUENCE [LARGE SCALE GENOMIC DNA]</scope>
    <source>
        <strain evidence="1 2">B5-SW-15</strain>
    </source>
</reference>
<dbReference type="PANTHER" id="PTHR21485:SF6">
    <property type="entry name" value="N-ACYLNEURAMINATE CYTIDYLYLTRANSFERASE-RELATED"/>
    <property type="match status" value="1"/>
</dbReference>
<dbReference type="AlphaFoldDB" id="A0A850Q620"/>
<comment type="caution">
    <text evidence="1">The sequence shown here is derived from an EMBL/GenBank/DDBJ whole genome shotgun (WGS) entry which is preliminary data.</text>
</comment>
<keyword evidence="1" id="KW-0808">Transferase</keyword>
<dbReference type="Gene3D" id="3.90.550.10">
    <property type="entry name" value="Spore Coat Polysaccharide Biosynthesis Protein SpsA, Chain A"/>
    <property type="match status" value="1"/>
</dbReference>
<accession>A0A850Q620</accession>
<dbReference type="GO" id="GO:0008781">
    <property type="term" value="F:N-acylneuraminate cytidylyltransferase activity"/>
    <property type="evidence" value="ECO:0007669"/>
    <property type="project" value="TreeGrafter"/>
</dbReference>
<dbReference type="InterPro" id="IPR029044">
    <property type="entry name" value="Nucleotide-diphossugar_trans"/>
</dbReference>
<dbReference type="SUPFAM" id="SSF53448">
    <property type="entry name" value="Nucleotide-diphospho-sugar transferases"/>
    <property type="match status" value="1"/>
</dbReference>
<protein>
    <submittedName>
        <fullName evidence="1">Acylneuraminate cytidylyltransferase family protein</fullName>
    </submittedName>
</protein>
<keyword evidence="1" id="KW-0548">Nucleotidyltransferase</keyword>
<evidence type="ECO:0000313" key="1">
    <source>
        <dbReference type="EMBL" id="NVO23592.1"/>
    </source>
</evidence>
<dbReference type="InterPro" id="IPR050793">
    <property type="entry name" value="CMP-NeuNAc_synthase"/>
</dbReference>
<dbReference type="EMBL" id="JABCJE010000003">
    <property type="protein sequence ID" value="NVO23592.1"/>
    <property type="molecule type" value="Genomic_DNA"/>
</dbReference>
<dbReference type="InterPro" id="IPR003329">
    <property type="entry name" value="Cytidylyl_trans"/>
</dbReference>
<name>A0A850Q620_9RHOB</name>
<organism evidence="1 2">
    <name type="scientific">Donghicola mangrovi</name>
    <dbReference type="NCBI Taxonomy" id="2729614"/>
    <lineage>
        <taxon>Bacteria</taxon>
        <taxon>Pseudomonadati</taxon>
        <taxon>Pseudomonadota</taxon>
        <taxon>Alphaproteobacteria</taxon>
        <taxon>Rhodobacterales</taxon>
        <taxon>Roseobacteraceae</taxon>
        <taxon>Donghicola</taxon>
    </lineage>
</organism>
<dbReference type="Proteomes" id="UP000592216">
    <property type="component" value="Unassembled WGS sequence"/>
</dbReference>
<sequence>MQPIAIIPARGGSKRTPRKNIADLAGHPLLSYPVRAAQESGLFSRVIVSTDDAEMADVALAYGAEVSMRGAGLSDDVAPVKAVCADLLRQLDERPEWFCCVYATAALITSEDLRASYALADEGCDGVMGVSGYPIHPYKAMKLDEAGNMVPLWPELNMLKSQAHPHVAASNGTLYWVRTEMFIKQPDFYPARLRGYEVPAEHVQDVDTPDDLETLRRKFALNRGEA</sequence>
<dbReference type="CDD" id="cd02513">
    <property type="entry name" value="CMP-NeuAc_Synthase"/>
    <property type="match status" value="1"/>
</dbReference>
<gene>
    <name evidence="1" type="ORF">HJ536_09515</name>
</gene>
<dbReference type="Pfam" id="PF02348">
    <property type="entry name" value="CTP_transf_3"/>
    <property type="match status" value="1"/>
</dbReference>
<evidence type="ECO:0000313" key="2">
    <source>
        <dbReference type="Proteomes" id="UP000592216"/>
    </source>
</evidence>
<proteinExistence type="predicted"/>
<dbReference type="PANTHER" id="PTHR21485">
    <property type="entry name" value="HAD SUPERFAMILY MEMBERS CMAS AND KDSC"/>
    <property type="match status" value="1"/>
</dbReference>